<dbReference type="Proteomes" id="UP000679725">
    <property type="component" value="Unassembled WGS sequence"/>
</dbReference>
<accession>A0ABN7R800</accession>
<feature type="signal peptide" evidence="1">
    <location>
        <begin position="1"/>
        <end position="20"/>
    </location>
</feature>
<evidence type="ECO:0000259" key="2">
    <source>
        <dbReference type="Pfam" id="PF19572"/>
    </source>
</evidence>
<dbReference type="Pfam" id="PF19572">
    <property type="entry name" value="PorV"/>
    <property type="match status" value="1"/>
</dbReference>
<dbReference type="PROSITE" id="PS51257">
    <property type="entry name" value="PROKAR_LIPOPROTEIN"/>
    <property type="match status" value="1"/>
</dbReference>
<dbReference type="InterPro" id="IPR045741">
    <property type="entry name" value="PorV"/>
</dbReference>
<feature type="domain" description="Type IX secretion system protein PorV" evidence="2">
    <location>
        <begin position="23"/>
        <end position="254"/>
    </location>
</feature>
<dbReference type="NCBIfam" id="NF033710">
    <property type="entry name" value="T9SS_OM_PorV"/>
    <property type="match status" value="1"/>
</dbReference>
<evidence type="ECO:0000313" key="3">
    <source>
        <dbReference type="EMBL" id="CAG5068171.1"/>
    </source>
</evidence>
<proteinExistence type="predicted"/>
<dbReference type="Gene3D" id="2.40.160.60">
    <property type="entry name" value="Outer membrane protein transport protein (OMPP1/FadL/TodX)"/>
    <property type="match status" value="1"/>
</dbReference>
<reference evidence="3 4" key="1">
    <citation type="submission" date="2021-04" db="EMBL/GenBank/DDBJ databases">
        <authorList>
            <person name="Rodrigo-Torres L."/>
            <person name="Arahal R. D."/>
            <person name="Lucena T."/>
        </authorList>
    </citation>
    <scope>NUCLEOTIDE SEQUENCE [LARGE SCALE GENOMIC DNA]</scope>
    <source>
        <strain evidence="3 4">CECT 9623</strain>
    </source>
</reference>
<dbReference type="RefSeq" id="WP_215232280.1">
    <property type="nucleotide sequence ID" value="NZ_CAJRAU010000001.1"/>
</dbReference>
<dbReference type="NCBIfam" id="NF033709">
    <property type="entry name" value="PorV_fam"/>
    <property type="match status" value="1"/>
</dbReference>
<sequence length="364" mass="39212">MKGKILPLSFFLLSCAPAAAQFSGIPTGLPWMLEINPDARTAAMGNAGAASSPDANATYINSSKLAAAEEDFGASVSYAPWLRNLTNGMWLGYASAYKKLGEKQAVAASVQYFDYGTNAPFGILSNGQDLALSAMYSRQLGRNFFMGLTLKYISSNLGYAVIGGNSVEPGRTAAADISAYYRKQVKSESTGEDFTWSLGAVVSNIGEKVDYGGGMESYLPTKLRVGGGISYTATGRHRINVIADLSKLLVPTPNVNGVPYSGTYFDAIFRSFSDAPGGFKEEMQEIKIGMGAEYWYNNAFALRAGYYHQDKRKENARYVTAGAGARILKKFQADFAYIFPTYSGSPLSSTYHATLSFYLSGKKG</sequence>
<gene>
    <name evidence="3" type="ORF">DYBT9623_00900</name>
</gene>
<evidence type="ECO:0000313" key="4">
    <source>
        <dbReference type="Proteomes" id="UP000679725"/>
    </source>
</evidence>
<keyword evidence="4" id="KW-1185">Reference proteome</keyword>
<feature type="chain" id="PRO_5047125915" description="Type IX secretion system protein PorV domain-containing protein" evidence="1">
    <location>
        <begin position="21"/>
        <end position="364"/>
    </location>
</feature>
<dbReference type="EMBL" id="CAJRAU010000001">
    <property type="protein sequence ID" value="CAG5068171.1"/>
    <property type="molecule type" value="Genomic_DNA"/>
</dbReference>
<dbReference type="InterPro" id="IPR047799">
    <property type="entry name" value="T9SS_OM_PorV"/>
</dbReference>
<protein>
    <recommendedName>
        <fullName evidence="2">Type IX secretion system protein PorV domain-containing protein</fullName>
    </recommendedName>
</protein>
<evidence type="ECO:0000256" key="1">
    <source>
        <dbReference type="SAM" id="SignalP"/>
    </source>
</evidence>
<organism evidence="3 4">
    <name type="scientific">Dyadobacter linearis</name>
    <dbReference type="NCBI Taxonomy" id="2823330"/>
    <lineage>
        <taxon>Bacteria</taxon>
        <taxon>Pseudomonadati</taxon>
        <taxon>Bacteroidota</taxon>
        <taxon>Cytophagia</taxon>
        <taxon>Cytophagales</taxon>
        <taxon>Spirosomataceae</taxon>
        <taxon>Dyadobacter</taxon>
    </lineage>
</organism>
<keyword evidence="1" id="KW-0732">Signal</keyword>
<comment type="caution">
    <text evidence="3">The sequence shown here is derived from an EMBL/GenBank/DDBJ whole genome shotgun (WGS) entry which is preliminary data.</text>
</comment>
<name>A0ABN7R800_9BACT</name>